<dbReference type="Pfam" id="PF07940">
    <property type="entry name" value="Hepar_II_III_C"/>
    <property type="match status" value="1"/>
</dbReference>
<sequence length="528" mass="57875">MARALLPFSRLPGPLGPHRLRPRASEPAAELRSDGFDGSGFTFLNRRLPFSGPERWRQPGADRLWTYNLHAFRFLSGIQPRDGLFLVLDWIAENTDPKGPGWEPYPLSIRIREWIEWVHSNRGLDEAAAHRIVGSIARQTAALEAQIEYHLMGNHLLENAVTLCWAGLSLDGERASKWVRRGLSILREELATQVLPDGAHDERSPMYQALLAEALLRLAGVADKVRSRDADTIGHLSQSAGTNLLGSLSRLVHPDGEYALLNDCALGVAPTYGALIQRFIAGGDPGMENLDTRLGAWALADAGYFGWRDGYGTCLVFDSGPIGPDHQPGHGHADALSFELSRRGMRVIADTGVFTYNPCSVRQYDRGTAAHNTIQVDGRDQSELWESFRCARRISIRSAGTGFRDGGLELHGSCGGPGKSGQTVMHSRSIRIEPPVIGFHDELTAPGRHQAVLRVHLAPGLTCSLDSDGWKAAAGSEALARVSGRGFSFDATTTPYHPRFGVEIDRPALSAAFDFHDRLELNWSIHLL</sequence>
<evidence type="ECO:0000256" key="4">
    <source>
        <dbReference type="ARBA" id="ARBA00023239"/>
    </source>
</evidence>
<dbReference type="Gene3D" id="2.70.98.70">
    <property type="match status" value="1"/>
</dbReference>
<name>A0LNK0_SYNFM</name>
<dbReference type="InterPro" id="IPR031680">
    <property type="entry name" value="Hepar_II_III_N"/>
</dbReference>
<dbReference type="KEGG" id="sfu:Sfum_3329"/>
<feature type="domain" description="Heparin-sulfate lyase N-terminal" evidence="6">
    <location>
        <begin position="89"/>
        <end position="229"/>
    </location>
</feature>
<protein>
    <submittedName>
        <fullName evidence="7">Heparinase II/III family protein</fullName>
    </submittedName>
</protein>
<dbReference type="InterPro" id="IPR008929">
    <property type="entry name" value="Chondroitin_lyas"/>
</dbReference>
<dbReference type="eggNOG" id="COG5360">
    <property type="taxonomic scope" value="Bacteria"/>
</dbReference>
<dbReference type="InterPro" id="IPR012480">
    <property type="entry name" value="Hepar_II_III_C"/>
</dbReference>
<dbReference type="AlphaFoldDB" id="A0LNK0"/>
<dbReference type="Gene3D" id="1.50.10.100">
    <property type="entry name" value="Chondroitin AC/alginate lyase"/>
    <property type="match status" value="1"/>
</dbReference>
<dbReference type="EMBL" id="CP000478">
    <property type="protein sequence ID" value="ABK19002.1"/>
    <property type="molecule type" value="Genomic_DNA"/>
</dbReference>
<reference evidence="7 8" key="1">
    <citation type="submission" date="2006-10" db="EMBL/GenBank/DDBJ databases">
        <title>Complete sequence of Syntrophobacter fumaroxidans MPOB.</title>
        <authorList>
            <consortium name="US DOE Joint Genome Institute"/>
            <person name="Copeland A."/>
            <person name="Lucas S."/>
            <person name="Lapidus A."/>
            <person name="Barry K."/>
            <person name="Detter J.C."/>
            <person name="Glavina del Rio T."/>
            <person name="Hammon N."/>
            <person name="Israni S."/>
            <person name="Pitluck S."/>
            <person name="Goltsman E.G."/>
            <person name="Martinez M."/>
            <person name="Schmutz J."/>
            <person name="Larimer F."/>
            <person name="Land M."/>
            <person name="Hauser L."/>
            <person name="Kyrpides N."/>
            <person name="Kim E."/>
            <person name="Boone D.R."/>
            <person name="Brockman F."/>
            <person name="Culley D."/>
            <person name="Ferry J."/>
            <person name="Gunsalus R."/>
            <person name="McInerney M.J."/>
            <person name="Morrison M."/>
            <person name="Plugge C."/>
            <person name="Rohlin L."/>
            <person name="Scholten J."/>
            <person name="Sieber J."/>
            <person name="Stams A.J.M."/>
            <person name="Worm P."/>
            <person name="Henstra A.M."/>
            <person name="Richardson P."/>
        </authorList>
    </citation>
    <scope>NUCLEOTIDE SEQUENCE [LARGE SCALE GENOMIC DNA]</scope>
    <source>
        <strain evidence="8">DSM 10017 / MPOB</strain>
    </source>
</reference>
<keyword evidence="8" id="KW-1185">Reference proteome</keyword>
<dbReference type="PANTHER" id="PTHR39210:SF1">
    <property type="entry name" value="HEPARIN-SULFATE LYASE"/>
    <property type="match status" value="1"/>
</dbReference>
<evidence type="ECO:0000313" key="8">
    <source>
        <dbReference type="Proteomes" id="UP000001784"/>
    </source>
</evidence>
<organism evidence="7 8">
    <name type="scientific">Syntrophobacter fumaroxidans (strain DSM 10017 / MPOB)</name>
    <dbReference type="NCBI Taxonomy" id="335543"/>
    <lineage>
        <taxon>Bacteria</taxon>
        <taxon>Pseudomonadati</taxon>
        <taxon>Thermodesulfobacteriota</taxon>
        <taxon>Syntrophobacteria</taxon>
        <taxon>Syntrophobacterales</taxon>
        <taxon>Syntrophobacteraceae</taxon>
        <taxon>Syntrophobacter</taxon>
    </lineage>
</organism>
<dbReference type="Proteomes" id="UP000001784">
    <property type="component" value="Chromosome"/>
</dbReference>
<comment type="subcellular location">
    <subcellularLocation>
        <location evidence="1">Periplasm</location>
    </subcellularLocation>
</comment>
<evidence type="ECO:0000259" key="6">
    <source>
        <dbReference type="Pfam" id="PF16889"/>
    </source>
</evidence>
<accession>A0LNK0</accession>
<gene>
    <name evidence="7" type="ordered locus">Sfum_3329</name>
</gene>
<dbReference type="Pfam" id="PF16889">
    <property type="entry name" value="Hepar_II_III_N"/>
    <property type="match status" value="1"/>
</dbReference>
<keyword evidence="4" id="KW-0456">Lyase</keyword>
<dbReference type="GO" id="GO:0016829">
    <property type="term" value="F:lyase activity"/>
    <property type="evidence" value="ECO:0007669"/>
    <property type="project" value="UniProtKB-KW"/>
</dbReference>
<evidence type="ECO:0000313" key="7">
    <source>
        <dbReference type="EMBL" id="ABK19002.1"/>
    </source>
</evidence>
<dbReference type="InParanoid" id="A0LNK0"/>
<keyword evidence="2" id="KW-0732">Signal</keyword>
<proteinExistence type="predicted"/>
<evidence type="ECO:0000259" key="5">
    <source>
        <dbReference type="Pfam" id="PF07940"/>
    </source>
</evidence>
<dbReference type="PANTHER" id="PTHR39210">
    <property type="entry name" value="HEPARIN-SULFATE LYASE"/>
    <property type="match status" value="1"/>
</dbReference>
<dbReference type="GO" id="GO:0042597">
    <property type="term" value="C:periplasmic space"/>
    <property type="evidence" value="ECO:0007669"/>
    <property type="project" value="UniProtKB-SubCell"/>
</dbReference>
<keyword evidence="3" id="KW-0574">Periplasm</keyword>
<evidence type="ECO:0000256" key="1">
    <source>
        <dbReference type="ARBA" id="ARBA00004418"/>
    </source>
</evidence>
<evidence type="ECO:0000256" key="2">
    <source>
        <dbReference type="ARBA" id="ARBA00022729"/>
    </source>
</evidence>
<dbReference type="SUPFAM" id="SSF48230">
    <property type="entry name" value="Chondroitin AC/alginate lyase"/>
    <property type="match status" value="1"/>
</dbReference>
<feature type="domain" description="Heparinase II/III-like C-terminal" evidence="5">
    <location>
        <begin position="295"/>
        <end position="505"/>
    </location>
</feature>
<dbReference type="STRING" id="335543.Sfum_3329"/>
<evidence type="ECO:0000256" key="3">
    <source>
        <dbReference type="ARBA" id="ARBA00022764"/>
    </source>
</evidence>
<dbReference type="HOGENOM" id="CLU_022012_3_0_7"/>